<keyword evidence="1" id="KW-0805">Transcription regulation</keyword>
<dbReference type="Pfam" id="PF12852">
    <property type="entry name" value="Cupin_6"/>
    <property type="match status" value="1"/>
</dbReference>
<dbReference type="InterPro" id="IPR009057">
    <property type="entry name" value="Homeodomain-like_sf"/>
</dbReference>
<evidence type="ECO:0000256" key="1">
    <source>
        <dbReference type="ARBA" id="ARBA00023015"/>
    </source>
</evidence>
<accession>A0ABV5JGR9</accession>
<dbReference type="RefSeq" id="WP_213890349.1">
    <property type="nucleotide sequence ID" value="NZ_JAGFNU010000010.1"/>
</dbReference>
<dbReference type="EMBL" id="JBHMEA010000042">
    <property type="protein sequence ID" value="MFB9232663.1"/>
    <property type="molecule type" value="Genomic_DNA"/>
</dbReference>
<dbReference type="Gene3D" id="2.60.120.10">
    <property type="entry name" value="Jelly Rolls"/>
    <property type="match status" value="1"/>
</dbReference>
<protein>
    <submittedName>
        <fullName evidence="5">Helix-turn-helix domain-containing protein</fullName>
    </submittedName>
</protein>
<dbReference type="InterPro" id="IPR050204">
    <property type="entry name" value="AraC_XylS_family_regulators"/>
</dbReference>
<dbReference type="PANTHER" id="PTHR46796">
    <property type="entry name" value="HTH-TYPE TRANSCRIPTIONAL ACTIVATOR RHAS-RELATED"/>
    <property type="match status" value="1"/>
</dbReference>
<feature type="domain" description="HTH araC/xylS-type" evidence="4">
    <location>
        <begin position="199"/>
        <end position="300"/>
    </location>
</feature>
<proteinExistence type="predicted"/>
<dbReference type="Pfam" id="PF12833">
    <property type="entry name" value="HTH_18"/>
    <property type="match status" value="1"/>
</dbReference>
<evidence type="ECO:0000313" key="6">
    <source>
        <dbReference type="Proteomes" id="UP001589683"/>
    </source>
</evidence>
<dbReference type="SUPFAM" id="SSF51182">
    <property type="entry name" value="RmlC-like cupins"/>
    <property type="match status" value="1"/>
</dbReference>
<organism evidence="5 6">
    <name type="scientific">Pseudohalocynthiibacter aestuariivivens</name>
    <dbReference type="NCBI Taxonomy" id="1591409"/>
    <lineage>
        <taxon>Bacteria</taxon>
        <taxon>Pseudomonadati</taxon>
        <taxon>Pseudomonadota</taxon>
        <taxon>Alphaproteobacteria</taxon>
        <taxon>Rhodobacterales</taxon>
        <taxon>Paracoccaceae</taxon>
        <taxon>Pseudohalocynthiibacter</taxon>
    </lineage>
</organism>
<gene>
    <name evidence="5" type="ORF">ACFFUT_12780</name>
</gene>
<dbReference type="Gene3D" id="1.10.10.60">
    <property type="entry name" value="Homeodomain-like"/>
    <property type="match status" value="2"/>
</dbReference>
<dbReference type="InterPro" id="IPR011051">
    <property type="entry name" value="RmlC_Cupin_sf"/>
</dbReference>
<evidence type="ECO:0000259" key="4">
    <source>
        <dbReference type="PROSITE" id="PS01124"/>
    </source>
</evidence>
<keyword evidence="6" id="KW-1185">Reference proteome</keyword>
<dbReference type="PANTHER" id="PTHR46796:SF7">
    <property type="entry name" value="ARAC FAMILY TRANSCRIPTIONAL REGULATOR"/>
    <property type="match status" value="1"/>
</dbReference>
<keyword evidence="2" id="KW-0238">DNA-binding</keyword>
<evidence type="ECO:0000313" key="5">
    <source>
        <dbReference type="EMBL" id="MFB9232663.1"/>
    </source>
</evidence>
<dbReference type="Proteomes" id="UP001589683">
    <property type="component" value="Unassembled WGS sequence"/>
</dbReference>
<dbReference type="InterPro" id="IPR032783">
    <property type="entry name" value="AraC_lig"/>
</dbReference>
<sequence length="305" mass="33501">MSFEYVLDRMEVSTEPFALCELRGECDLGLGRRPTATLHYILAGQGEIVLPDSQRISVQKGSLVLVPAMHSHTLRSFGDGGDLFPACSPAKLNLAEHFLEAKELDGNSQLVALCTHVTVGLDGTGDLIDLVREPIVERVGDKSEIQSSLRIIINEISNPGLGSNAMIRALLLQCMIEILRKRLSAQDRALVWMGALEDQKVWKALRLMLDAPGGAHSVESLAEAVGMSRSTFAKHFSDAYGSGPMELLRNLRVQRAAKMLEETDVPVKRIAEVVGFRSRSAFSRMFEGLTGLAPQNFRQKSRSKN</sequence>
<dbReference type="SMART" id="SM00342">
    <property type="entry name" value="HTH_ARAC"/>
    <property type="match status" value="1"/>
</dbReference>
<comment type="caution">
    <text evidence="5">The sequence shown here is derived from an EMBL/GenBank/DDBJ whole genome shotgun (WGS) entry which is preliminary data.</text>
</comment>
<evidence type="ECO:0000256" key="2">
    <source>
        <dbReference type="ARBA" id="ARBA00023125"/>
    </source>
</evidence>
<evidence type="ECO:0000256" key="3">
    <source>
        <dbReference type="ARBA" id="ARBA00023163"/>
    </source>
</evidence>
<dbReference type="InterPro" id="IPR018060">
    <property type="entry name" value="HTH_AraC"/>
</dbReference>
<dbReference type="SUPFAM" id="SSF46689">
    <property type="entry name" value="Homeodomain-like"/>
    <property type="match status" value="2"/>
</dbReference>
<reference evidence="5 6" key="1">
    <citation type="submission" date="2024-09" db="EMBL/GenBank/DDBJ databases">
        <authorList>
            <person name="Sun Q."/>
            <person name="Mori K."/>
        </authorList>
    </citation>
    <scope>NUCLEOTIDE SEQUENCE [LARGE SCALE GENOMIC DNA]</scope>
    <source>
        <strain evidence="5 6">CECT 8726</strain>
    </source>
</reference>
<name>A0ABV5JGR9_9RHOB</name>
<keyword evidence="3" id="KW-0804">Transcription</keyword>
<dbReference type="InterPro" id="IPR014710">
    <property type="entry name" value="RmlC-like_jellyroll"/>
</dbReference>
<dbReference type="PROSITE" id="PS01124">
    <property type="entry name" value="HTH_ARAC_FAMILY_2"/>
    <property type="match status" value="1"/>
</dbReference>